<dbReference type="AlphaFoldDB" id="A0A084VZ02"/>
<dbReference type="EnsemblMetazoa" id="ASIC010973-RA">
    <property type="protein sequence ID" value="ASIC010973-PA"/>
    <property type="gene ID" value="ASIC010973"/>
</dbReference>
<gene>
    <name evidence="2" type="ORF">ZHAS_00010973</name>
</gene>
<evidence type="ECO:0000313" key="2">
    <source>
        <dbReference type="EMBL" id="KFB43196.1"/>
    </source>
</evidence>
<sequence>MEAHRTWAYYYVIWRIVNRWSSPSDGEHQREKPDHTGATGPEVVRFNLDDNNSTSNTTMTNYDDGDALVICPQPSERANSGGKSGVFQALPASPGIDIDSACA</sequence>
<dbReference type="EMBL" id="ATLV01018578">
    <property type="status" value="NOT_ANNOTATED_CDS"/>
    <property type="molecule type" value="Genomic_DNA"/>
</dbReference>
<dbReference type="Proteomes" id="UP000030765">
    <property type="component" value="Unassembled WGS sequence"/>
</dbReference>
<evidence type="ECO:0000313" key="4">
    <source>
        <dbReference type="Proteomes" id="UP000030765"/>
    </source>
</evidence>
<reference evidence="3" key="2">
    <citation type="submission" date="2020-05" db="UniProtKB">
        <authorList>
            <consortium name="EnsemblMetazoa"/>
        </authorList>
    </citation>
    <scope>IDENTIFICATION</scope>
</reference>
<dbReference type="VEuPathDB" id="VectorBase:ASIC010973"/>
<organism evidence="2">
    <name type="scientific">Anopheles sinensis</name>
    <name type="common">Mosquito</name>
    <dbReference type="NCBI Taxonomy" id="74873"/>
    <lineage>
        <taxon>Eukaryota</taxon>
        <taxon>Metazoa</taxon>
        <taxon>Ecdysozoa</taxon>
        <taxon>Arthropoda</taxon>
        <taxon>Hexapoda</taxon>
        <taxon>Insecta</taxon>
        <taxon>Pterygota</taxon>
        <taxon>Neoptera</taxon>
        <taxon>Endopterygota</taxon>
        <taxon>Diptera</taxon>
        <taxon>Nematocera</taxon>
        <taxon>Culicoidea</taxon>
        <taxon>Culicidae</taxon>
        <taxon>Anophelinae</taxon>
        <taxon>Anopheles</taxon>
    </lineage>
</organism>
<dbReference type="EMBL" id="KE525238">
    <property type="protein sequence ID" value="KFB43196.1"/>
    <property type="molecule type" value="Genomic_DNA"/>
</dbReference>
<feature type="compositionally biased region" description="Basic and acidic residues" evidence="1">
    <location>
        <begin position="25"/>
        <end position="35"/>
    </location>
</feature>
<reference evidence="2 4" key="1">
    <citation type="journal article" date="2014" name="BMC Genomics">
        <title>Genome sequence of Anopheles sinensis provides insight into genetics basis of mosquito competence for malaria parasites.</title>
        <authorList>
            <person name="Zhou D."/>
            <person name="Zhang D."/>
            <person name="Ding G."/>
            <person name="Shi L."/>
            <person name="Hou Q."/>
            <person name="Ye Y."/>
            <person name="Xu Y."/>
            <person name="Zhou H."/>
            <person name="Xiong C."/>
            <person name="Li S."/>
            <person name="Yu J."/>
            <person name="Hong S."/>
            <person name="Yu X."/>
            <person name="Zou P."/>
            <person name="Chen C."/>
            <person name="Chang X."/>
            <person name="Wang W."/>
            <person name="Lv Y."/>
            <person name="Sun Y."/>
            <person name="Ma L."/>
            <person name="Shen B."/>
            <person name="Zhu C."/>
        </authorList>
    </citation>
    <scope>NUCLEOTIDE SEQUENCE [LARGE SCALE GENOMIC DNA]</scope>
</reference>
<evidence type="ECO:0000313" key="3">
    <source>
        <dbReference type="EnsemblMetazoa" id="ASIC010973-PA"/>
    </source>
</evidence>
<proteinExistence type="predicted"/>
<protein>
    <submittedName>
        <fullName evidence="2 3">Uncharacterized protein</fullName>
    </submittedName>
</protein>
<accession>A0A084VZ02</accession>
<feature type="region of interest" description="Disordered" evidence="1">
    <location>
        <begin position="22"/>
        <end position="103"/>
    </location>
</feature>
<keyword evidence="4" id="KW-1185">Reference proteome</keyword>
<name>A0A084VZ02_ANOSI</name>
<evidence type="ECO:0000256" key="1">
    <source>
        <dbReference type="SAM" id="MobiDB-lite"/>
    </source>
</evidence>
<feature type="compositionally biased region" description="Low complexity" evidence="1">
    <location>
        <begin position="49"/>
        <end position="62"/>
    </location>
</feature>